<reference evidence="13 14" key="1">
    <citation type="submission" date="2015-12" db="EMBL/GenBank/DDBJ databases">
        <title>The genome of Folsomia candida.</title>
        <authorList>
            <person name="Faddeeva A."/>
            <person name="Derks M.F."/>
            <person name="Anvar Y."/>
            <person name="Smit S."/>
            <person name="Van Straalen N."/>
            <person name="Roelofs D."/>
        </authorList>
    </citation>
    <scope>NUCLEOTIDE SEQUENCE [LARGE SCALE GENOMIC DNA]</scope>
    <source>
        <strain evidence="13 14">VU population</strain>
        <tissue evidence="13">Whole body</tissue>
    </source>
</reference>
<dbReference type="GO" id="GO:0012505">
    <property type="term" value="C:endomembrane system"/>
    <property type="evidence" value="ECO:0007669"/>
    <property type="project" value="UniProtKB-SubCell"/>
</dbReference>
<comment type="subcellular location">
    <subcellularLocation>
        <location evidence="9">Endomembrane system</location>
        <topology evidence="9">Single-pass membrane protein</topology>
    </subcellularLocation>
    <subcellularLocation>
        <location evidence="1">Membrane</location>
        <topology evidence="1">Single-pass type II membrane protein</topology>
    </subcellularLocation>
</comment>
<evidence type="ECO:0000256" key="10">
    <source>
        <dbReference type="SAM" id="MobiDB-lite"/>
    </source>
</evidence>
<keyword evidence="3" id="KW-0328">Glycosyltransferase</keyword>
<protein>
    <submittedName>
        <fullName evidence="13">Fringe glycosyltransferase</fullName>
    </submittedName>
</protein>
<evidence type="ECO:0000256" key="11">
    <source>
        <dbReference type="SAM" id="Phobius"/>
    </source>
</evidence>
<feature type="compositionally biased region" description="Low complexity" evidence="10">
    <location>
        <begin position="137"/>
        <end position="152"/>
    </location>
</feature>
<evidence type="ECO:0000256" key="6">
    <source>
        <dbReference type="ARBA" id="ARBA00022968"/>
    </source>
</evidence>
<sequence length="453" mass="51385">MKLGRWCYAKVGTVHQSPFLTSPGSVGRLNLGRRHLSFRMMQGLIGIMLFCMFLLVFPLSLLSTHAQPTISTTLAFDDGNSNAIAVPQHQRKDNANDLQVNLGFAPETSGNYNYLYNDGGDNYQDEGETVVNSKLKNNTNSDESSNTNSENNRVSFKSKSGGVSEAVLTRRRNKLLQNSHYKQRQKLLDSVFISVKTTKRFHSTRLEPILKTWFNLAREQTWIFTDADDPVLDRRTGGHMINTNCPSTHYREGLCCKMSAEFDTFIHSGKSWFCHVDDDNYLNVPALLDLLEKYDAKEYWYLGKPSLKKPIHLKENKSDDVSFSFGTGGAGFCLSRSLALRMSPLASGGKFMKLCDRIQLPDDVTIGYVAGHLLAQKLTVIPQFHSHFETMKFITTKNPESEITFSYLRMGNNVNILDVQGYFTEEEDPTRFLSLHCLLFPNFSFCPKGERRR</sequence>
<keyword evidence="5 11" id="KW-0812">Transmembrane</keyword>
<comment type="caution">
    <text evidence="13">The sequence shown here is derived from an EMBL/GenBank/DDBJ whole genome shotgun (WGS) entry which is preliminary data.</text>
</comment>
<evidence type="ECO:0000256" key="3">
    <source>
        <dbReference type="ARBA" id="ARBA00022676"/>
    </source>
</evidence>
<keyword evidence="7 11" id="KW-1133">Transmembrane helix</keyword>
<evidence type="ECO:0000256" key="7">
    <source>
        <dbReference type="ARBA" id="ARBA00022989"/>
    </source>
</evidence>
<dbReference type="STRING" id="158441.A0A226EI57"/>
<evidence type="ECO:0000259" key="12">
    <source>
        <dbReference type="Pfam" id="PF02434"/>
    </source>
</evidence>
<organism evidence="13 14">
    <name type="scientific">Folsomia candida</name>
    <name type="common">Springtail</name>
    <dbReference type="NCBI Taxonomy" id="158441"/>
    <lineage>
        <taxon>Eukaryota</taxon>
        <taxon>Metazoa</taxon>
        <taxon>Ecdysozoa</taxon>
        <taxon>Arthropoda</taxon>
        <taxon>Hexapoda</taxon>
        <taxon>Collembola</taxon>
        <taxon>Entomobryomorpha</taxon>
        <taxon>Isotomoidea</taxon>
        <taxon>Isotomidae</taxon>
        <taxon>Proisotominae</taxon>
        <taxon>Folsomia</taxon>
    </lineage>
</organism>
<evidence type="ECO:0000313" key="13">
    <source>
        <dbReference type="EMBL" id="OXA57373.1"/>
    </source>
</evidence>
<feature type="region of interest" description="Disordered" evidence="10">
    <location>
        <begin position="135"/>
        <end position="162"/>
    </location>
</feature>
<dbReference type="Proteomes" id="UP000198287">
    <property type="component" value="Unassembled WGS sequence"/>
</dbReference>
<gene>
    <name evidence="13" type="ORF">Fcan01_07587</name>
</gene>
<evidence type="ECO:0000256" key="5">
    <source>
        <dbReference type="ARBA" id="ARBA00022692"/>
    </source>
</evidence>
<accession>A0A226EI57</accession>
<proteinExistence type="inferred from homology"/>
<evidence type="ECO:0000313" key="14">
    <source>
        <dbReference type="Proteomes" id="UP000198287"/>
    </source>
</evidence>
<evidence type="ECO:0000256" key="8">
    <source>
        <dbReference type="ARBA" id="ARBA00023136"/>
    </source>
</evidence>
<evidence type="ECO:0000256" key="1">
    <source>
        <dbReference type="ARBA" id="ARBA00004606"/>
    </source>
</evidence>
<dbReference type="Pfam" id="PF02434">
    <property type="entry name" value="Fringe"/>
    <property type="match status" value="1"/>
</dbReference>
<feature type="domain" description="Fringe-like glycosyltransferase" evidence="12">
    <location>
        <begin position="188"/>
        <end position="431"/>
    </location>
</feature>
<dbReference type="GO" id="GO:0016020">
    <property type="term" value="C:membrane"/>
    <property type="evidence" value="ECO:0007669"/>
    <property type="project" value="UniProtKB-SubCell"/>
</dbReference>
<evidence type="ECO:0000256" key="9">
    <source>
        <dbReference type="ARBA" id="ARBA00037847"/>
    </source>
</evidence>
<keyword evidence="8 11" id="KW-0472">Membrane</keyword>
<dbReference type="InterPro" id="IPR003378">
    <property type="entry name" value="Fringe-like_glycosylTrfase"/>
</dbReference>
<dbReference type="AlphaFoldDB" id="A0A226EI57"/>
<keyword evidence="6" id="KW-0735">Signal-anchor</keyword>
<dbReference type="Gene3D" id="3.90.550.50">
    <property type="match status" value="1"/>
</dbReference>
<evidence type="ECO:0000256" key="4">
    <source>
        <dbReference type="ARBA" id="ARBA00022679"/>
    </source>
</evidence>
<dbReference type="PANTHER" id="PTHR10811">
    <property type="entry name" value="FRINGE-RELATED"/>
    <property type="match status" value="1"/>
</dbReference>
<dbReference type="OrthoDB" id="8959630at2759"/>
<keyword evidence="4 13" id="KW-0808">Transferase</keyword>
<feature type="transmembrane region" description="Helical" evidence="11">
    <location>
        <begin position="43"/>
        <end position="62"/>
    </location>
</feature>
<name>A0A226EI57_FOLCA</name>
<evidence type="ECO:0000256" key="2">
    <source>
        <dbReference type="ARBA" id="ARBA00008661"/>
    </source>
</evidence>
<dbReference type="EMBL" id="LNIX01000003">
    <property type="protein sequence ID" value="OXA57373.1"/>
    <property type="molecule type" value="Genomic_DNA"/>
</dbReference>
<keyword evidence="14" id="KW-1185">Reference proteome</keyword>
<comment type="similarity">
    <text evidence="2">Belongs to the glycosyltransferase 31 family.</text>
</comment>
<dbReference type="GO" id="GO:0016757">
    <property type="term" value="F:glycosyltransferase activity"/>
    <property type="evidence" value="ECO:0007669"/>
    <property type="project" value="UniProtKB-KW"/>
</dbReference>